<evidence type="ECO:0000256" key="1">
    <source>
        <dbReference type="SAM" id="MobiDB-lite"/>
    </source>
</evidence>
<name>A0A4P7GKW5_9ACTN</name>
<accession>A0A4P7GKW5</accession>
<dbReference type="InterPro" id="IPR007362">
    <property type="entry name" value="DUF429"/>
</dbReference>
<dbReference type="AlphaFoldDB" id="A0A4P7GKW5"/>
<evidence type="ECO:0000313" key="2">
    <source>
        <dbReference type="EMBL" id="QBR92417.1"/>
    </source>
</evidence>
<feature type="compositionally biased region" description="Basic residues" evidence="1">
    <location>
        <begin position="13"/>
        <end position="27"/>
    </location>
</feature>
<evidence type="ECO:0000313" key="3">
    <source>
        <dbReference type="Proteomes" id="UP000294894"/>
    </source>
</evidence>
<feature type="compositionally biased region" description="Basic residues" evidence="1">
    <location>
        <begin position="98"/>
        <end position="115"/>
    </location>
</feature>
<reference evidence="2 3" key="1">
    <citation type="submission" date="2019-03" db="EMBL/GenBank/DDBJ databases">
        <title>Three New Species of Nocardioides, Nocardioides euryhalodurans sp. nov., Nocardioides seonyuensis sp. nov. and Nocardioides eburneoflavus sp. nov., Iolated from Soil.</title>
        <authorList>
            <person name="Roh S.G."/>
            <person name="Lee C."/>
            <person name="Kim M.-K."/>
            <person name="Kim S.B."/>
        </authorList>
    </citation>
    <scope>NUCLEOTIDE SEQUENCE [LARGE SCALE GENOMIC DNA]</scope>
    <source>
        <strain evidence="2 3">MMS17-SY117</strain>
    </source>
</reference>
<feature type="region of interest" description="Disordered" evidence="1">
    <location>
        <begin position="1"/>
        <end position="119"/>
    </location>
</feature>
<keyword evidence="3" id="KW-1185">Reference proteome</keyword>
<dbReference type="OrthoDB" id="9814308at2"/>
<sequence length="344" mass="36067">MAHQRLLGPGGRGRGRRGAGDRTRRRPVPPGDRGRRPAGGGAHGHDAHAVRPRRPRGCDGLRDLPARRGRFRPRRWGPGRGDRRPPPPRPGRVDRRPLQRRGHARRGVGPRRGRPGHGVIPPVLGVDACRAGWVGASLRDGRVELLTAPTVAALVARLAVAPAVVGIDIPIGLPDTGHRLADVAARTELPVGRKSSVFPTPARAAVAATTWQEANAANRSATGKGLSHQAFNLCGKVAEVDAWVRGGLGLVVIEVHPEVSFTALGADTLASKKTAAGRATREAALRAAGIVVPADLRGPGVGADDALDACAVAWTALRHARGESRTLPEVAERFSDGLAAAIHV</sequence>
<feature type="compositionally biased region" description="Basic and acidic residues" evidence="1">
    <location>
        <begin position="80"/>
        <end position="97"/>
    </location>
</feature>
<organism evidence="2 3">
    <name type="scientific">Nocardioides euryhalodurans</name>
    <dbReference type="NCBI Taxonomy" id="2518370"/>
    <lineage>
        <taxon>Bacteria</taxon>
        <taxon>Bacillati</taxon>
        <taxon>Actinomycetota</taxon>
        <taxon>Actinomycetes</taxon>
        <taxon>Propionibacteriales</taxon>
        <taxon>Nocardioidaceae</taxon>
        <taxon>Nocardioides</taxon>
    </lineage>
</organism>
<feature type="compositionally biased region" description="Basic and acidic residues" evidence="1">
    <location>
        <begin position="56"/>
        <end position="66"/>
    </location>
</feature>
<proteinExistence type="predicted"/>
<gene>
    <name evidence="2" type="ORF">EXE57_09050</name>
</gene>
<dbReference type="Pfam" id="PF04250">
    <property type="entry name" value="DUF429"/>
    <property type="match status" value="1"/>
</dbReference>
<protein>
    <submittedName>
        <fullName evidence="2">DUF429 domain-containing protein</fullName>
    </submittedName>
</protein>
<feature type="compositionally biased region" description="Basic residues" evidence="1">
    <location>
        <begin position="67"/>
        <end position="77"/>
    </location>
</feature>
<dbReference type="KEGG" id="noy:EXE57_09050"/>
<dbReference type="Proteomes" id="UP000294894">
    <property type="component" value="Chromosome"/>
</dbReference>
<dbReference type="EMBL" id="CP038267">
    <property type="protein sequence ID" value="QBR92417.1"/>
    <property type="molecule type" value="Genomic_DNA"/>
</dbReference>